<feature type="compositionally biased region" description="Basic and acidic residues" evidence="2">
    <location>
        <begin position="759"/>
        <end position="772"/>
    </location>
</feature>
<feature type="compositionally biased region" description="Low complexity" evidence="2">
    <location>
        <begin position="903"/>
        <end position="917"/>
    </location>
</feature>
<gene>
    <name evidence="4" type="primary">LOC108279531</name>
</gene>
<dbReference type="KEGG" id="ipu:108279531"/>
<feature type="compositionally biased region" description="Low complexity" evidence="2">
    <location>
        <begin position="773"/>
        <end position="783"/>
    </location>
</feature>
<feature type="region of interest" description="Disordered" evidence="2">
    <location>
        <begin position="316"/>
        <end position="346"/>
    </location>
</feature>
<accession>A0A2D0T408</accession>
<dbReference type="Proteomes" id="UP000221080">
    <property type="component" value="Chromosome 19"/>
</dbReference>
<protein>
    <submittedName>
        <fullName evidence="4">Lysine-specific demethylase RSBN1L</fullName>
    </submittedName>
</protein>
<dbReference type="RefSeq" id="XP_017349330.1">
    <property type="nucleotide sequence ID" value="XM_017493841.3"/>
</dbReference>
<name>A0A2D0T408_ICTPU</name>
<feature type="compositionally biased region" description="Polar residues" evidence="2">
    <location>
        <begin position="811"/>
        <end position="830"/>
    </location>
</feature>
<dbReference type="STRING" id="7998.ENSIPUP00000019929"/>
<feature type="region of interest" description="Disordered" evidence="2">
    <location>
        <begin position="708"/>
        <end position="973"/>
    </location>
</feature>
<dbReference type="AlphaFoldDB" id="A0A2D0T408"/>
<feature type="compositionally biased region" description="Low complexity" evidence="2">
    <location>
        <begin position="837"/>
        <end position="850"/>
    </location>
</feature>
<feature type="compositionally biased region" description="Low complexity" evidence="2">
    <location>
        <begin position="860"/>
        <end position="881"/>
    </location>
</feature>
<feature type="compositionally biased region" description="Basic and acidic residues" evidence="2">
    <location>
        <begin position="128"/>
        <end position="138"/>
    </location>
</feature>
<reference evidence="4" key="2">
    <citation type="submission" date="2025-08" db="UniProtKB">
        <authorList>
            <consortium name="RefSeq"/>
        </authorList>
    </citation>
    <scope>IDENTIFICATION</scope>
    <source>
        <tissue evidence="4">Blood</tissue>
    </source>
</reference>
<dbReference type="OMA" id="CAPARIT"/>
<feature type="compositionally biased region" description="Polar residues" evidence="2">
    <location>
        <begin position="918"/>
        <end position="937"/>
    </location>
</feature>
<proteinExistence type="inferred from homology"/>
<evidence type="ECO:0000256" key="2">
    <source>
        <dbReference type="SAM" id="MobiDB-lite"/>
    </source>
</evidence>
<feature type="compositionally biased region" description="Polar residues" evidence="2">
    <location>
        <begin position="336"/>
        <end position="346"/>
    </location>
</feature>
<evidence type="ECO:0000256" key="1">
    <source>
        <dbReference type="ARBA" id="ARBA00010560"/>
    </source>
</evidence>
<feature type="region of interest" description="Disordered" evidence="2">
    <location>
        <begin position="1"/>
        <end position="269"/>
    </location>
</feature>
<dbReference type="OrthoDB" id="6020087at2759"/>
<feature type="compositionally biased region" description="Gly residues" evidence="2">
    <location>
        <begin position="60"/>
        <end position="71"/>
    </location>
</feature>
<reference evidence="3" key="1">
    <citation type="journal article" date="2016" name="Nat. Commun.">
        <title>The channel catfish genome sequence provides insights into the evolution of scale formation in teleosts.</title>
        <authorList>
            <person name="Liu Z."/>
            <person name="Liu S."/>
            <person name="Yao J."/>
            <person name="Bao L."/>
            <person name="Zhang J."/>
            <person name="Li Y."/>
            <person name="Jiang C."/>
            <person name="Sun L."/>
            <person name="Wang R."/>
            <person name="Zhang Y."/>
            <person name="Zhou T."/>
            <person name="Zeng Q."/>
            <person name="Fu Q."/>
            <person name="Gao S."/>
            <person name="Li N."/>
            <person name="Koren S."/>
            <person name="Jiang Y."/>
            <person name="Zimin A."/>
            <person name="Xu P."/>
            <person name="Phillippy A.M."/>
            <person name="Geng X."/>
            <person name="Song L."/>
            <person name="Sun F."/>
            <person name="Li C."/>
            <person name="Wang X."/>
            <person name="Chen A."/>
            <person name="Jin Y."/>
            <person name="Yuan Z."/>
            <person name="Yang Y."/>
            <person name="Tan S."/>
            <person name="Peatman E."/>
            <person name="Lu J."/>
            <person name="Qin Z."/>
            <person name="Dunham R."/>
            <person name="Li Z."/>
            <person name="Sonstegard T."/>
            <person name="Feng J."/>
            <person name="Danzmann R.G."/>
            <person name="Schroeder S."/>
            <person name="Scheffler B."/>
            <person name="Duke M.V."/>
            <person name="Ballard L."/>
            <person name="Kucuktas H."/>
            <person name="Kaltenboeck L."/>
            <person name="Liu H."/>
            <person name="Armbruster J."/>
            <person name="Xie Y."/>
            <person name="Kirby M.L."/>
            <person name="Tian Y."/>
            <person name="Flanagan M.E."/>
            <person name="Mu W."/>
            <person name="Waldbieser G.C."/>
        </authorList>
    </citation>
    <scope>NUCLEOTIDE SEQUENCE [LARGE SCALE GENOMIC DNA]</scope>
    <source>
        <strain evidence="3">SDA103</strain>
    </source>
</reference>
<dbReference type="GeneID" id="108279531"/>
<feature type="compositionally biased region" description="Basic and acidic residues" evidence="2">
    <location>
        <begin position="157"/>
        <end position="210"/>
    </location>
</feature>
<feature type="compositionally biased region" description="Low complexity" evidence="2">
    <location>
        <begin position="78"/>
        <end position="88"/>
    </location>
</feature>
<dbReference type="PANTHER" id="PTHR13354">
    <property type="entry name" value="ROUND SPERMATID BASIC PROTEIN 1"/>
    <property type="match status" value="1"/>
</dbReference>
<keyword evidence="3" id="KW-1185">Reference proteome</keyword>
<evidence type="ECO:0000313" key="3">
    <source>
        <dbReference type="Proteomes" id="UP000221080"/>
    </source>
</evidence>
<organism evidence="3 4">
    <name type="scientific">Ictalurus punctatus</name>
    <name type="common">Channel catfish</name>
    <name type="synonym">Silurus punctatus</name>
    <dbReference type="NCBI Taxonomy" id="7998"/>
    <lineage>
        <taxon>Eukaryota</taxon>
        <taxon>Metazoa</taxon>
        <taxon>Chordata</taxon>
        <taxon>Craniata</taxon>
        <taxon>Vertebrata</taxon>
        <taxon>Euteleostomi</taxon>
        <taxon>Actinopterygii</taxon>
        <taxon>Neopterygii</taxon>
        <taxon>Teleostei</taxon>
        <taxon>Ostariophysi</taxon>
        <taxon>Siluriformes</taxon>
        <taxon>Ictaluridae</taxon>
        <taxon>Ictalurus</taxon>
    </lineage>
</organism>
<sequence>MAEPMSLIHFGSATKSPLSKPKESKPSSENRTQSSRDHQAPPPKKVRSEEKSLKPKKLNGEGGGGGGGGEGKQQSYGSPTTWSVSPVKPSSPAPPQQQQQQPPLHKVHSVFKQSAFLASPSKPKKLKEKREHDKEREKEKRKHRLESSSLGSVSAAVKKENGELKLVQKEHIIKDKLKEREREKERVREKEKKKERDKEKEQTKEKDKEREKKKHKLTNEIKRENGEVKLPQKVDTEKPKANAEELLLKKAKKKKKKKHKEAERRKRPKMYSKSIQTLYSALLSPELPGMLSKSENEFKSPFPVCKTLSLSSSSTATVKQEKGSCSKSSCGAGDTGTASSGKTSQLHSRLPGIDGLEFGRFVHVEQQPNGGALVVHAYIRELSVLSPEEMQRFAHEFVTLAFCEDHNGAAHYVMGIVHGAASYLPDFLEYFSSKFPNSPVKMEILGKKDIETTTMANFHTQVKRTYSHGTYRAGAMRQISLVGAVDEEVGDYFPEFLGMLQQSPFLERTLPWGTFSSLNLKSPTESDDGPIMWVRPGEQMIPVTDMPKSPFKRKRSTNEIKNLQYLPRASEPREMLFEDRTRAHADHIGQGFERQTTAAVGVLKAVRCEEGMEPPRITKDVVCFHAADFVDVVQRLQLDLHEPPLSQCVQWVDDAKLNQLRREGIRYARIQLYDNDIYYIPRSVVHQFKTVSAVCSLAWHVRLKQYHHDAEDEKEDKKTVTSPSTFIKQDPLCEARSVPGSPTFIDPKQARDVPPVPRIKVEEAELLPDRTPKAPSSGAAATPPSAPVLDQAKAHHHSHTLAPRSMPGLSSVPTKHTPASTPTKHAQPSLPTKHPYSSTSVKHAHSSSAGRHGHSSITFKPTHSSGTTPTKHTHTTTSIPKHLYSHNPKTSSGHSDSRTAPPQSGSSQSQIISVHQSFPSQSQVLHQSVLPQQQSSWPDRASDSLHPKVTPQDTRPHQPLSPLSREQQKDFLC</sequence>
<feature type="compositionally biased region" description="Basic residues" evidence="2">
    <location>
        <begin position="249"/>
        <end position="269"/>
    </location>
</feature>
<comment type="similarity">
    <text evidence="1">Belongs to the round spermatid basic protein 1 family.</text>
</comment>
<feature type="compositionally biased region" description="Basic and acidic residues" evidence="2">
    <location>
        <begin position="708"/>
        <end position="719"/>
    </location>
</feature>
<feature type="compositionally biased region" description="Polar residues" evidence="2">
    <location>
        <begin position="887"/>
        <end position="902"/>
    </location>
</feature>
<evidence type="ECO:0000313" key="4">
    <source>
        <dbReference type="RefSeq" id="XP_017349330.1"/>
    </source>
</evidence>
<dbReference type="GO" id="GO:0005634">
    <property type="term" value="C:nucleus"/>
    <property type="evidence" value="ECO:0007669"/>
    <property type="project" value="InterPro"/>
</dbReference>
<feature type="compositionally biased region" description="Basic and acidic residues" evidence="2">
    <location>
        <begin position="217"/>
        <end position="248"/>
    </location>
</feature>
<dbReference type="InterPro" id="IPR026306">
    <property type="entry name" value="RSBN1/Dpy-2/CEP530"/>
</dbReference>
<feature type="compositionally biased region" description="Basic and acidic residues" evidence="2">
    <location>
        <begin position="20"/>
        <end position="39"/>
    </location>
</feature>
<dbReference type="PANTHER" id="PTHR13354:SF9">
    <property type="entry name" value="LYSINE-SPECIFIC DEMETHYLASE RSBN1L"/>
    <property type="match status" value="1"/>
</dbReference>